<keyword evidence="6 7" id="KW-0472">Membrane</keyword>
<keyword evidence="5 7" id="KW-1133">Transmembrane helix</keyword>
<keyword evidence="3" id="KW-1003">Cell membrane</keyword>
<sequence>MLYVVLVFLVLSFFLYVLLGGADFGAGIIELFSSKDNQKPIKKTVYEVMGPVWEANHIWIIIMIVILWIGFPATYNVVVVYLHIPLTLVLLGITLRGAAFIFRHYDAIKGGSQKLYDRLFRISCLITPIFLGMTFGALVTGDIVLIEDNPNAGFYEVYVHPWLQVFPILIGCFYATLCSFLASVFLIGEASDDEKRMYMRKARVAILAVIAFGFLVLITGFAEGRDFVTDFVANPFADAAVLLSAILLYPLFRAIRFGRVKRCRFFGGLQVSLILFAAAITHFPHVIETTSGKLNFMDGLAPQSVMNVLAISLIIGGLLIIPGFLHLLKSFHMIKMLEDKE</sequence>
<evidence type="ECO:0000313" key="9">
    <source>
        <dbReference type="Proteomes" id="UP000535020"/>
    </source>
</evidence>
<dbReference type="RefSeq" id="WP_176005405.1">
    <property type="nucleotide sequence ID" value="NZ_JABWMI010000008.1"/>
</dbReference>
<feature type="transmembrane region" description="Helical" evidence="7">
    <location>
        <begin position="202"/>
        <end position="221"/>
    </location>
</feature>
<reference evidence="8 9" key="1">
    <citation type="submission" date="2020-07" db="EMBL/GenBank/DDBJ databases">
        <authorList>
            <person name="Sun Q."/>
        </authorList>
    </citation>
    <scope>NUCLEOTIDE SEQUENCE [LARGE SCALE GENOMIC DNA]</scope>
    <source>
        <strain evidence="8 9">MAH-1</strain>
    </source>
</reference>
<proteinExistence type="inferred from homology"/>
<dbReference type="Pfam" id="PF02322">
    <property type="entry name" value="Cyt_bd_oxida_II"/>
    <property type="match status" value="1"/>
</dbReference>
<dbReference type="Proteomes" id="UP000535020">
    <property type="component" value="Unassembled WGS sequence"/>
</dbReference>
<feature type="transmembrane region" description="Helical" evidence="7">
    <location>
        <begin position="6"/>
        <end position="32"/>
    </location>
</feature>
<feature type="transmembrane region" description="Helical" evidence="7">
    <location>
        <begin position="77"/>
        <end position="102"/>
    </location>
</feature>
<keyword evidence="4 7" id="KW-0812">Transmembrane</keyword>
<dbReference type="PANTHER" id="PTHR43141">
    <property type="entry name" value="CYTOCHROME BD2 SUBUNIT II"/>
    <property type="match status" value="1"/>
</dbReference>
<evidence type="ECO:0000256" key="2">
    <source>
        <dbReference type="ARBA" id="ARBA00007543"/>
    </source>
</evidence>
<evidence type="ECO:0000256" key="1">
    <source>
        <dbReference type="ARBA" id="ARBA00004651"/>
    </source>
</evidence>
<evidence type="ECO:0000256" key="5">
    <source>
        <dbReference type="ARBA" id="ARBA00022989"/>
    </source>
</evidence>
<dbReference type="PANTHER" id="PTHR43141:SF4">
    <property type="entry name" value="CYTOCHROME BD2 SUBUNIT II"/>
    <property type="match status" value="1"/>
</dbReference>
<dbReference type="GO" id="GO:0019646">
    <property type="term" value="P:aerobic electron transport chain"/>
    <property type="evidence" value="ECO:0007669"/>
    <property type="project" value="TreeGrafter"/>
</dbReference>
<dbReference type="GO" id="GO:0005886">
    <property type="term" value="C:plasma membrane"/>
    <property type="evidence" value="ECO:0007669"/>
    <property type="project" value="UniProtKB-SubCell"/>
</dbReference>
<accession>A0A7Y8Y3F6</accession>
<organism evidence="8 9">
    <name type="scientific">Flavobacterium agri</name>
    <dbReference type="NCBI Taxonomy" id="2743471"/>
    <lineage>
        <taxon>Bacteria</taxon>
        <taxon>Pseudomonadati</taxon>
        <taxon>Bacteroidota</taxon>
        <taxon>Flavobacteriia</taxon>
        <taxon>Flavobacteriales</taxon>
        <taxon>Flavobacteriaceae</taxon>
        <taxon>Flavobacterium</taxon>
    </lineage>
</organism>
<dbReference type="AlphaFoldDB" id="A0A7Y8Y3F6"/>
<dbReference type="EMBL" id="JACBJI010000002">
    <property type="protein sequence ID" value="NYA70580.1"/>
    <property type="molecule type" value="Genomic_DNA"/>
</dbReference>
<evidence type="ECO:0000256" key="4">
    <source>
        <dbReference type="ARBA" id="ARBA00022692"/>
    </source>
</evidence>
<feature type="transmembrane region" description="Helical" evidence="7">
    <location>
        <begin position="233"/>
        <end position="252"/>
    </location>
</feature>
<evidence type="ECO:0000256" key="6">
    <source>
        <dbReference type="ARBA" id="ARBA00023136"/>
    </source>
</evidence>
<name>A0A7Y8Y3F6_9FLAO</name>
<feature type="transmembrane region" description="Helical" evidence="7">
    <location>
        <begin position="264"/>
        <end position="285"/>
    </location>
</feature>
<comment type="similarity">
    <text evidence="2">Belongs to the cytochrome ubiquinol oxidase subunit 2 family.</text>
</comment>
<feature type="transmembrane region" description="Helical" evidence="7">
    <location>
        <begin position="122"/>
        <end position="146"/>
    </location>
</feature>
<protein>
    <submittedName>
        <fullName evidence="8">Cytochrome d ubiquinol oxidase subunit II</fullName>
    </submittedName>
</protein>
<feature type="transmembrane region" description="Helical" evidence="7">
    <location>
        <begin position="305"/>
        <end position="328"/>
    </location>
</feature>
<dbReference type="GO" id="GO:0016682">
    <property type="term" value="F:oxidoreductase activity, acting on diphenols and related substances as donors, oxygen as acceptor"/>
    <property type="evidence" value="ECO:0007669"/>
    <property type="project" value="TreeGrafter"/>
</dbReference>
<evidence type="ECO:0000313" key="8">
    <source>
        <dbReference type="EMBL" id="NYA70580.1"/>
    </source>
</evidence>
<dbReference type="InterPro" id="IPR003317">
    <property type="entry name" value="Cyt-d_oxidase_su2"/>
</dbReference>
<dbReference type="GO" id="GO:0070069">
    <property type="term" value="C:cytochrome complex"/>
    <property type="evidence" value="ECO:0007669"/>
    <property type="project" value="TreeGrafter"/>
</dbReference>
<evidence type="ECO:0000256" key="7">
    <source>
        <dbReference type="SAM" id="Phobius"/>
    </source>
</evidence>
<feature type="transmembrane region" description="Helical" evidence="7">
    <location>
        <begin position="53"/>
        <end position="71"/>
    </location>
</feature>
<keyword evidence="9" id="KW-1185">Reference proteome</keyword>
<feature type="transmembrane region" description="Helical" evidence="7">
    <location>
        <begin position="166"/>
        <end position="190"/>
    </location>
</feature>
<gene>
    <name evidence="8" type="ORF">HZF10_06590</name>
</gene>
<dbReference type="GO" id="GO:0009055">
    <property type="term" value="F:electron transfer activity"/>
    <property type="evidence" value="ECO:0007669"/>
    <property type="project" value="TreeGrafter"/>
</dbReference>
<evidence type="ECO:0000256" key="3">
    <source>
        <dbReference type="ARBA" id="ARBA00022475"/>
    </source>
</evidence>
<comment type="subcellular location">
    <subcellularLocation>
        <location evidence="1">Cell membrane</location>
        <topology evidence="1">Multi-pass membrane protein</topology>
    </subcellularLocation>
</comment>
<comment type="caution">
    <text evidence="8">The sequence shown here is derived from an EMBL/GenBank/DDBJ whole genome shotgun (WGS) entry which is preliminary data.</text>
</comment>